<sequence length="314" mass="34546">MPWKGPNLYLRRASRVMDRPREEQLSPPIDEQRAAVVGHPLLVGELAGGVGAGQDEEEEEEKEACERPRYCGLRRRCHGSSPQEDDARLMAEVGRAPPSLRKRGERRRYGCTHSGRGGGPRSLKRGKGGGRRGRRGRLGLRGPRGGPGKGGEANSFRLISTTPAYTARRLHGDVVAWKEADAALRCMATASALTTKKEINLAFYREPNERGMRTTAASSFASTLLCFWIMDLCSGNPNPNPSFRSLRDTSAAANIHLLLFRRQEGSPVLPVPDSARFAERLASRVMDRQISLASCVFRYAGSQIGEKQSSTYIL</sequence>
<dbReference type="EMBL" id="AMZH03000608">
    <property type="protein sequence ID" value="RRT82869.1"/>
    <property type="molecule type" value="Genomic_DNA"/>
</dbReference>
<reference evidence="2 3" key="1">
    <citation type="journal article" date="2014" name="Agronomy (Basel)">
        <title>A Draft Genome Sequence for Ensete ventricosum, the Drought-Tolerant Tree Against Hunger.</title>
        <authorList>
            <person name="Harrison J."/>
            <person name="Moore K.A."/>
            <person name="Paszkiewicz K."/>
            <person name="Jones T."/>
            <person name="Grant M."/>
            <person name="Ambacheew D."/>
            <person name="Muzemil S."/>
            <person name="Studholme D.J."/>
        </authorList>
    </citation>
    <scope>NUCLEOTIDE SEQUENCE [LARGE SCALE GENOMIC DNA]</scope>
</reference>
<feature type="region of interest" description="Disordered" evidence="1">
    <location>
        <begin position="100"/>
        <end position="155"/>
    </location>
</feature>
<evidence type="ECO:0000256" key="1">
    <source>
        <dbReference type="SAM" id="MobiDB-lite"/>
    </source>
</evidence>
<dbReference type="Proteomes" id="UP000287651">
    <property type="component" value="Unassembled WGS sequence"/>
</dbReference>
<feature type="compositionally biased region" description="Basic residues" evidence="1">
    <location>
        <begin position="100"/>
        <end position="110"/>
    </location>
</feature>
<evidence type="ECO:0000313" key="3">
    <source>
        <dbReference type="Proteomes" id="UP000287651"/>
    </source>
</evidence>
<comment type="caution">
    <text evidence="2">The sequence shown here is derived from an EMBL/GenBank/DDBJ whole genome shotgun (WGS) entry which is preliminary data.</text>
</comment>
<accession>A0A427B312</accession>
<protein>
    <submittedName>
        <fullName evidence="2">Uncharacterized protein</fullName>
    </submittedName>
</protein>
<feature type="compositionally biased region" description="Basic residues" evidence="1">
    <location>
        <begin position="122"/>
        <end position="138"/>
    </location>
</feature>
<feature type="compositionally biased region" description="Gly residues" evidence="1">
    <location>
        <begin position="142"/>
        <end position="151"/>
    </location>
</feature>
<evidence type="ECO:0000313" key="2">
    <source>
        <dbReference type="EMBL" id="RRT82869.1"/>
    </source>
</evidence>
<proteinExistence type="predicted"/>
<organism evidence="2 3">
    <name type="scientific">Ensete ventricosum</name>
    <name type="common">Abyssinian banana</name>
    <name type="synonym">Musa ensete</name>
    <dbReference type="NCBI Taxonomy" id="4639"/>
    <lineage>
        <taxon>Eukaryota</taxon>
        <taxon>Viridiplantae</taxon>
        <taxon>Streptophyta</taxon>
        <taxon>Embryophyta</taxon>
        <taxon>Tracheophyta</taxon>
        <taxon>Spermatophyta</taxon>
        <taxon>Magnoliopsida</taxon>
        <taxon>Liliopsida</taxon>
        <taxon>Zingiberales</taxon>
        <taxon>Musaceae</taxon>
        <taxon>Ensete</taxon>
    </lineage>
</organism>
<dbReference type="AlphaFoldDB" id="A0A427B312"/>
<gene>
    <name evidence="2" type="ORF">B296_00007449</name>
</gene>
<name>A0A427B312_ENSVE</name>